<dbReference type="GO" id="GO:0005886">
    <property type="term" value="C:plasma membrane"/>
    <property type="evidence" value="ECO:0007669"/>
    <property type="project" value="TreeGrafter"/>
</dbReference>
<feature type="compositionally biased region" description="Basic and acidic residues" evidence="2">
    <location>
        <begin position="264"/>
        <end position="278"/>
    </location>
</feature>
<dbReference type="AlphaFoldDB" id="A0AAN6DBG6"/>
<dbReference type="Pfam" id="PF16978">
    <property type="entry name" value="CRIM"/>
    <property type="match status" value="1"/>
</dbReference>
<dbReference type="EMBL" id="JAHLUX010000015">
    <property type="protein sequence ID" value="KAG7815707.1"/>
    <property type="molecule type" value="Genomic_DNA"/>
</dbReference>
<dbReference type="GO" id="GO:0031932">
    <property type="term" value="C:TORC2 complex"/>
    <property type="evidence" value="ECO:0007669"/>
    <property type="project" value="InterPro"/>
</dbReference>
<dbReference type="GO" id="GO:0005737">
    <property type="term" value="C:cytoplasm"/>
    <property type="evidence" value="ECO:0007669"/>
    <property type="project" value="TreeGrafter"/>
</dbReference>
<evidence type="ECO:0000256" key="1">
    <source>
        <dbReference type="ARBA" id="ARBA00009407"/>
    </source>
</evidence>
<dbReference type="Pfam" id="PF16979">
    <property type="entry name" value="SIN1_PH"/>
    <property type="match status" value="1"/>
</dbReference>
<dbReference type="GO" id="GO:0005546">
    <property type="term" value="F:phosphatidylinositol-4,5-bisphosphate binding"/>
    <property type="evidence" value="ECO:0007669"/>
    <property type="project" value="TreeGrafter"/>
</dbReference>
<name>A0AAN6DBG6_PICAN</name>
<evidence type="ECO:0000313" key="5">
    <source>
        <dbReference type="EMBL" id="KAG7815707.1"/>
    </source>
</evidence>
<protein>
    <recommendedName>
        <fullName evidence="7">AVO1</fullName>
    </recommendedName>
</protein>
<evidence type="ECO:0008006" key="7">
    <source>
        <dbReference type="Google" id="ProtNLM"/>
    </source>
</evidence>
<feature type="region of interest" description="Disordered" evidence="2">
    <location>
        <begin position="35"/>
        <end position="69"/>
    </location>
</feature>
<dbReference type="Proteomes" id="UP001196530">
    <property type="component" value="Unassembled WGS sequence"/>
</dbReference>
<gene>
    <name evidence="5" type="ORF">KL928_005405</name>
</gene>
<sequence length="686" mass="77058">MLLHAIRLELADTSIYETRVSADTYFNRATPARLEHPSRRPSVESLDPAGNSPLTWPASPGPLQNTDQTQDKEYTGKKVLGNDSLASSFDDESVGSDQITREETCALKAVDKNLISGTVRDDSLPKAQSIKPAAQGVHSTAFSTDSSVDTSLLVPEDAFKRDNSGLASDSLESRISRTKSFSFKNTVPSDREMDAFGFQSQLDSDDYFSSDSELSRSSDDLLSSKTQQSLTLYAKNSLYQTTTSGSSPSRYFKSRVAESGSTSELRRGGELHFTKDKPGPSFMQNHSTLTDLLKENVGLENNLSNVTHNDKALRCLISVPRLSIGFENPIPIKIDESFSVEDVIQSSLSQIRRLSRDKGRIFSVDLNPKLWNLYLADDDGQVDDDMGPLERNRLLISYCADEFVLDFKSKDDYSQNDMKRGLDSSSVLEDTTRTGPGSIETLGFERIAPLNHLLHATSIGSEITFDDKKNEKNSFFGLNSKRLTPGQHSQQGRDVEPPITKPSDNGCMCNDTESNFETMQTSSSHHVSRRKRKFQTLLQLTGLNGNDLHNSKTNQGEPQTINDRYLGSGTYYRWTIWRRQQMSFKGRYPKSLVIDGRQIYILPFNESKGSWYESKTTSFNFNQIIKVKQNPRIPHYFKIVVVKQNHEAPKTYHLEAANAAESRAIVKTFNLLMERFGPTYEKYRQS</sequence>
<evidence type="ECO:0000256" key="2">
    <source>
        <dbReference type="SAM" id="MobiDB-lite"/>
    </source>
</evidence>
<feature type="region of interest" description="Disordered" evidence="2">
    <location>
        <begin position="257"/>
        <end position="280"/>
    </location>
</feature>
<evidence type="ECO:0000259" key="3">
    <source>
        <dbReference type="Pfam" id="PF16978"/>
    </source>
</evidence>
<comment type="caution">
    <text evidence="5">The sequence shown here is derived from an EMBL/GenBank/DDBJ whole genome shotgun (WGS) entry which is preliminary data.</text>
</comment>
<proteinExistence type="inferred from homology"/>
<dbReference type="InterPro" id="IPR008828">
    <property type="entry name" value="Sin1/Avo1"/>
</dbReference>
<comment type="similarity">
    <text evidence="1">Belongs to the SIN1 family.</text>
</comment>
<evidence type="ECO:0000259" key="4">
    <source>
        <dbReference type="Pfam" id="PF16979"/>
    </source>
</evidence>
<dbReference type="PANTHER" id="PTHR13335">
    <property type="entry name" value="TARGET OF RAPAMYCIN COMPLEX 2 SUBUNIT MAPKAP1"/>
    <property type="match status" value="1"/>
</dbReference>
<dbReference type="RefSeq" id="XP_043057287.1">
    <property type="nucleotide sequence ID" value="XM_043206211.1"/>
</dbReference>
<accession>A0AAN6DBG6</accession>
<dbReference type="GO" id="GO:0038203">
    <property type="term" value="P:TORC2 signaling"/>
    <property type="evidence" value="ECO:0007669"/>
    <property type="project" value="TreeGrafter"/>
</dbReference>
<dbReference type="Gene3D" id="2.30.29.30">
    <property type="entry name" value="Pleckstrin-homology domain (PH domain)/Phosphotyrosine-binding domain (PTB)"/>
    <property type="match status" value="1"/>
</dbReference>
<feature type="region of interest" description="Disordered" evidence="2">
    <location>
        <begin position="479"/>
        <end position="505"/>
    </location>
</feature>
<reference evidence="5" key="1">
    <citation type="journal article" date="2021" name="G3 (Bethesda)">
        <title>Genomic diversity, chromosomal rearrangements, and interspecies hybridization in the ogataea polymorpha species complex.</title>
        <authorList>
            <person name="Hanson S.J."/>
            <person name="Cinneide E.O."/>
            <person name="Salzberg L.I."/>
            <person name="Wolfe K.H."/>
            <person name="McGowan J."/>
            <person name="Fitzpatrick D.A."/>
            <person name="Matlin K."/>
        </authorList>
    </citation>
    <scope>NUCLEOTIDE SEQUENCE</scope>
    <source>
        <strain evidence="5">61-244</strain>
    </source>
</reference>
<dbReference type="InterPro" id="IPR031313">
    <property type="entry name" value="Sin1_PH_dom"/>
</dbReference>
<dbReference type="InterPro" id="IPR031567">
    <property type="entry name" value="CRIM_dom"/>
</dbReference>
<evidence type="ECO:0000313" key="6">
    <source>
        <dbReference type="Proteomes" id="UP001196530"/>
    </source>
</evidence>
<feature type="domain" description="SIN1-type PH" evidence="4">
    <location>
        <begin position="570"/>
        <end position="674"/>
    </location>
</feature>
<dbReference type="PANTHER" id="PTHR13335:SF1">
    <property type="entry name" value="TARGET OF RAPAMYCIN COMPLEX 2 SUBUNIT MAPKAP1"/>
    <property type="match status" value="1"/>
</dbReference>
<dbReference type="InterPro" id="IPR011993">
    <property type="entry name" value="PH-like_dom_sf"/>
</dbReference>
<feature type="domain" description="CRIM" evidence="3">
    <location>
        <begin position="317"/>
        <end position="416"/>
    </location>
</feature>
<dbReference type="GeneID" id="66129456"/>
<organism evidence="5 6">
    <name type="scientific">Pichia angusta</name>
    <name type="common">Yeast</name>
    <name type="synonym">Hansenula polymorpha</name>
    <dbReference type="NCBI Taxonomy" id="870730"/>
    <lineage>
        <taxon>Eukaryota</taxon>
        <taxon>Fungi</taxon>
        <taxon>Dikarya</taxon>
        <taxon>Ascomycota</taxon>
        <taxon>Saccharomycotina</taxon>
        <taxon>Pichiomycetes</taxon>
        <taxon>Pichiales</taxon>
        <taxon>Pichiaceae</taxon>
        <taxon>Ogataea</taxon>
    </lineage>
</organism>